<dbReference type="Proteomes" id="UP000256952">
    <property type="component" value="Chromosome CBM2613_b"/>
</dbReference>
<reference evidence="1" key="1">
    <citation type="submission" date="2018-01" db="EMBL/GenBank/DDBJ databases">
        <authorList>
            <person name="Clerissi C."/>
        </authorList>
    </citation>
    <scope>NUCLEOTIDE SEQUENCE</scope>
    <source>
        <strain evidence="1">Cupriavidus taiwanensis STM 8556</strain>
    </source>
</reference>
<proteinExistence type="predicted"/>
<dbReference type="AlphaFoldDB" id="A0A375EA37"/>
<organism evidence="1">
    <name type="scientific">Cupriavidus taiwanensis</name>
    <dbReference type="NCBI Taxonomy" id="164546"/>
    <lineage>
        <taxon>Bacteria</taxon>
        <taxon>Pseudomonadati</taxon>
        <taxon>Pseudomonadota</taxon>
        <taxon>Betaproteobacteria</taxon>
        <taxon>Burkholderiales</taxon>
        <taxon>Burkholderiaceae</taxon>
        <taxon>Cupriavidus</taxon>
    </lineage>
</organism>
<accession>A0A375EA37</accession>
<comment type="caution">
    <text evidence="1">The sequence shown here is derived from an EMBL/GenBank/DDBJ whole genome shotgun (WGS) entry which is preliminary data.</text>
</comment>
<name>A0A375EA37_9BURK</name>
<evidence type="ECO:0000313" key="1">
    <source>
        <dbReference type="EMBL" id="SOZ72897.1"/>
    </source>
</evidence>
<dbReference type="EMBL" id="OFTH01000047">
    <property type="protein sequence ID" value="SOZ72897.1"/>
    <property type="molecule type" value="Genomic_DNA"/>
</dbReference>
<gene>
    <name evidence="1" type="ORF">CBM2613_B50045</name>
</gene>
<protein>
    <submittedName>
        <fullName evidence="1">Uncharacterized protein</fullName>
    </submittedName>
</protein>
<sequence>MRKALQLPLEFGLLPFQSLDHVAYLPVHRLLTDNCPLNGKKVRFDSANEVVKNLRLHYRRSLFQNMLNRT</sequence>